<evidence type="ECO:0000313" key="2">
    <source>
        <dbReference type="Proteomes" id="UP000604046"/>
    </source>
</evidence>
<dbReference type="Proteomes" id="UP000604046">
    <property type="component" value="Unassembled WGS sequence"/>
</dbReference>
<sequence>MPLPALQDGSGLSASRTGVNVVCDAACLSTNEVAALAMVPAGEEFVSPARRFCHVALLDVALGELPGIIFLTWSPNPAALRDSLVGSLPAKKVSRSLSDAVMQLQVLLQALPVGVDCGDLLACALCSGGQ</sequence>
<proteinExistence type="predicted"/>
<comment type="caution">
    <text evidence="1">The sequence shown here is derived from an EMBL/GenBank/DDBJ whole genome shotgun (WGS) entry which is preliminary data.</text>
</comment>
<gene>
    <name evidence="1" type="ORF">SNAT2548_LOCUS3343</name>
</gene>
<keyword evidence="2" id="KW-1185">Reference proteome</keyword>
<protein>
    <submittedName>
        <fullName evidence="1">Uncharacterized protein</fullName>
    </submittedName>
</protein>
<name>A0A812I9X3_9DINO</name>
<dbReference type="AlphaFoldDB" id="A0A812I9X3"/>
<dbReference type="EMBL" id="CAJNDS010000202">
    <property type="protein sequence ID" value="CAE7027308.1"/>
    <property type="molecule type" value="Genomic_DNA"/>
</dbReference>
<organism evidence="1 2">
    <name type="scientific">Symbiodinium natans</name>
    <dbReference type="NCBI Taxonomy" id="878477"/>
    <lineage>
        <taxon>Eukaryota</taxon>
        <taxon>Sar</taxon>
        <taxon>Alveolata</taxon>
        <taxon>Dinophyceae</taxon>
        <taxon>Suessiales</taxon>
        <taxon>Symbiodiniaceae</taxon>
        <taxon>Symbiodinium</taxon>
    </lineage>
</organism>
<evidence type="ECO:0000313" key="1">
    <source>
        <dbReference type="EMBL" id="CAE7027308.1"/>
    </source>
</evidence>
<reference evidence="1" key="1">
    <citation type="submission" date="2021-02" db="EMBL/GenBank/DDBJ databases">
        <authorList>
            <person name="Dougan E. K."/>
            <person name="Rhodes N."/>
            <person name="Thang M."/>
            <person name="Chan C."/>
        </authorList>
    </citation>
    <scope>NUCLEOTIDE SEQUENCE</scope>
</reference>
<accession>A0A812I9X3</accession>